<dbReference type="Proteomes" id="UP000749559">
    <property type="component" value="Unassembled WGS sequence"/>
</dbReference>
<feature type="transmembrane region" description="Helical" evidence="8">
    <location>
        <begin position="49"/>
        <end position="68"/>
    </location>
</feature>
<dbReference type="PANTHER" id="PTHR24240">
    <property type="entry name" value="OPSIN"/>
    <property type="match status" value="1"/>
</dbReference>
<feature type="transmembrane region" description="Helical" evidence="8">
    <location>
        <begin position="180"/>
        <end position="203"/>
    </location>
</feature>
<protein>
    <recommendedName>
        <fullName evidence="9">G-protein coupled receptors family 1 profile domain-containing protein</fullName>
    </recommendedName>
</protein>
<sequence length="259" mass="30473">QDILCRLKIILLLFCALFNMLLFTIISIERYIKIIYRNFYDKYVTFQRMSLLLIGIWIYAAVIVVPIYSDLSYSRSCHAVQAMRQGYGVIMTPHILVTFITSTIMYIRLYCHIRKSMVKVNPVNDEAVSTITRSHQRTHHKQEYEVTKTLAILVISFWLSWFQLVLVSYIIRYVNIAYEFIFLNFSFLIVCFVAGMKSWIFALRHKVFRKMMKRVLKPICKTNEDLENLGFTSHDGFQTIGLSNYVNPVNPPPNQQQSH</sequence>
<dbReference type="InterPro" id="IPR050125">
    <property type="entry name" value="GPCR_opsins"/>
</dbReference>
<proteinExistence type="predicted"/>
<comment type="subcellular location">
    <subcellularLocation>
        <location evidence="1">Membrane</location>
        <topology evidence="1">Multi-pass membrane protein</topology>
    </subcellularLocation>
</comment>
<keyword evidence="7" id="KW-0807">Transducer</keyword>
<keyword evidence="4" id="KW-0297">G-protein coupled receptor</keyword>
<keyword evidence="5 8" id="KW-0472">Membrane</keyword>
<evidence type="ECO:0000313" key="10">
    <source>
        <dbReference type="EMBL" id="CAH1793758.1"/>
    </source>
</evidence>
<evidence type="ECO:0000256" key="4">
    <source>
        <dbReference type="ARBA" id="ARBA00023040"/>
    </source>
</evidence>
<feature type="transmembrane region" description="Helical" evidence="8">
    <location>
        <begin position="6"/>
        <end position="28"/>
    </location>
</feature>
<feature type="transmembrane region" description="Helical" evidence="8">
    <location>
        <begin position="88"/>
        <end position="109"/>
    </location>
</feature>
<dbReference type="GO" id="GO:0016020">
    <property type="term" value="C:membrane"/>
    <property type="evidence" value="ECO:0007669"/>
    <property type="project" value="UniProtKB-SubCell"/>
</dbReference>
<accession>A0A8S4PKN3</accession>
<evidence type="ECO:0000256" key="6">
    <source>
        <dbReference type="ARBA" id="ARBA00023170"/>
    </source>
</evidence>
<keyword evidence="11" id="KW-1185">Reference proteome</keyword>
<reference evidence="10" key="1">
    <citation type="submission" date="2022-03" db="EMBL/GenBank/DDBJ databases">
        <authorList>
            <person name="Martin C."/>
        </authorList>
    </citation>
    <scope>NUCLEOTIDE SEQUENCE</scope>
</reference>
<evidence type="ECO:0000256" key="3">
    <source>
        <dbReference type="ARBA" id="ARBA00022989"/>
    </source>
</evidence>
<dbReference type="CDD" id="cd00637">
    <property type="entry name" value="7tm_classA_rhodopsin-like"/>
    <property type="match status" value="1"/>
</dbReference>
<dbReference type="EMBL" id="CAIIXF020000009">
    <property type="protein sequence ID" value="CAH1793758.1"/>
    <property type="molecule type" value="Genomic_DNA"/>
</dbReference>
<dbReference type="SUPFAM" id="SSF81321">
    <property type="entry name" value="Family A G protein-coupled receptor-like"/>
    <property type="match status" value="1"/>
</dbReference>
<dbReference type="Pfam" id="PF00001">
    <property type="entry name" value="7tm_1"/>
    <property type="match status" value="1"/>
</dbReference>
<evidence type="ECO:0000256" key="1">
    <source>
        <dbReference type="ARBA" id="ARBA00004141"/>
    </source>
</evidence>
<evidence type="ECO:0000256" key="7">
    <source>
        <dbReference type="ARBA" id="ARBA00023224"/>
    </source>
</evidence>
<dbReference type="AlphaFoldDB" id="A0A8S4PKN3"/>
<evidence type="ECO:0000256" key="8">
    <source>
        <dbReference type="SAM" id="Phobius"/>
    </source>
</evidence>
<keyword evidence="2 8" id="KW-0812">Transmembrane</keyword>
<dbReference type="GO" id="GO:0004930">
    <property type="term" value="F:G protein-coupled receptor activity"/>
    <property type="evidence" value="ECO:0007669"/>
    <property type="project" value="UniProtKB-KW"/>
</dbReference>
<organism evidence="10 11">
    <name type="scientific">Owenia fusiformis</name>
    <name type="common">Polychaete worm</name>
    <dbReference type="NCBI Taxonomy" id="6347"/>
    <lineage>
        <taxon>Eukaryota</taxon>
        <taxon>Metazoa</taxon>
        <taxon>Spiralia</taxon>
        <taxon>Lophotrochozoa</taxon>
        <taxon>Annelida</taxon>
        <taxon>Polychaeta</taxon>
        <taxon>Sedentaria</taxon>
        <taxon>Canalipalpata</taxon>
        <taxon>Sabellida</taxon>
        <taxon>Oweniida</taxon>
        <taxon>Oweniidae</taxon>
        <taxon>Owenia</taxon>
    </lineage>
</organism>
<evidence type="ECO:0000256" key="2">
    <source>
        <dbReference type="ARBA" id="ARBA00022692"/>
    </source>
</evidence>
<dbReference type="PRINTS" id="PR00237">
    <property type="entry name" value="GPCRRHODOPSN"/>
</dbReference>
<feature type="non-terminal residue" evidence="10">
    <location>
        <position position="1"/>
    </location>
</feature>
<keyword evidence="6" id="KW-0675">Receptor</keyword>
<feature type="transmembrane region" description="Helical" evidence="8">
    <location>
        <begin position="150"/>
        <end position="174"/>
    </location>
</feature>
<keyword evidence="3 8" id="KW-1133">Transmembrane helix</keyword>
<evidence type="ECO:0000313" key="11">
    <source>
        <dbReference type="Proteomes" id="UP000749559"/>
    </source>
</evidence>
<dbReference type="InterPro" id="IPR017452">
    <property type="entry name" value="GPCR_Rhodpsn_7TM"/>
</dbReference>
<feature type="domain" description="G-protein coupled receptors family 1 profile" evidence="9">
    <location>
        <begin position="1"/>
        <end position="201"/>
    </location>
</feature>
<comment type="caution">
    <text evidence="10">The sequence shown here is derived from an EMBL/GenBank/DDBJ whole genome shotgun (WGS) entry which is preliminary data.</text>
</comment>
<dbReference type="PROSITE" id="PS50262">
    <property type="entry name" value="G_PROTEIN_RECEP_F1_2"/>
    <property type="match status" value="1"/>
</dbReference>
<evidence type="ECO:0000256" key="5">
    <source>
        <dbReference type="ARBA" id="ARBA00023136"/>
    </source>
</evidence>
<name>A0A8S4PKN3_OWEFU</name>
<evidence type="ECO:0000259" key="9">
    <source>
        <dbReference type="PROSITE" id="PS50262"/>
    </source>
</evidence>
<dbReference type="InterPro" id="IPR000276">
    <property type="entry name" value="GPCR_Rhodpsn"/>
</dbReference>
<gene>
    <name evidence="10" type="ORF">OFUS_LOCUS18568</name>
</gene>
<dbReference type="Gene3D" id="1.20.1070.10">
    <property type="entry name" value="Rhodopsin 7-helix transmembrane proteins"/>
    <property type="match status" value="1"/>
</dbReference>